<protein>
    <submittedName>
        <fullName evidence="4">Uncharacterized protein</fullName>
    </submittedName>
</protein>
<reference evidence="4 5" key="1">
    <citation type="submission" date="2021-07" db="EMBL/GenBank/DDBJ databases">
        <title>Novel Helicobacter sp. Isolated from a cat.</title>
        <authorList>
            <person name="Rimbara E."/>
            <person name="Suzuki M."/>
        </authorList>
    </citation>
    <scope>NUCLEOTIDE SEQUENCE [LARGE SCALE GENOMIC DNA]</scope>
    <source>
        <strain evidence="5">NHP19-012</strain>
    </source>
</reference>
<keyword evidence="1" id="KW-0808">Transferase</keyword>
<evidence type="ECO:0000313" key="4">
    <source>
        <dbReference type="EMBL" id="BCZ19356.1"/>
    </source>
</evidence>
<keyword evidence="5" id="KW-1185">Reference proteome</keyword>
<evidence type="ECO:0000313" key="5">
    <source>
        <dbReference type="Proteomes" id="UP000826146"/>
    </source>
</evidence>
<feature type="domain" description="Glycosyl transferase family 1" evidence="2">
    <location>
        <begin position="213"/>
        <end position="363"/>
    </location>
</feature>
<dbReference type="Gene3D" id="3.40.50.2000">
    <property type="entry name" value="Glycogen Phosphorylase B"/>
    <property type="match status" value="2"/>
</dbReference>
<sequence length="387" mass="44060">MKKIIVNASYTLGKVTGIGVYSLALIHALEKRFRDTDVDLVYYANGKLFNDLPSLEKFQSLAMPNSFVKSSRDILKKWLPKWLFWLACYFSYNILHKTMNRGLFQETYDLCIEPGVLGILGINGKTRKTLGCVHDIPPCDMEAWRCKPETYTIWEFFIFPQIRTYDQVICFTETVRKDILKTFGFSETKVHVIHHGVRSYRQTSEDLPPNLGEFILVVGKARRKNIKNLIKAFELLPAASKQRFKIVITGVENGPIDRGEDNAIASSDFVIDLGYVSDSLLSALYAHARLLWWGSLAEGFGLPMLEAMHVGCVVLSSDVSCMPEILGDAGIYCNPYNVQDIAKQLERALTDEALRTECIAKGFERVKLFDFEESMRKHIEIVEKMLD</sequence>
<accession>A0ABM7SEX5</accession>
<dbReference type="InterPro" id="IPR001296">
    <property type="entry name" value="Glyco_trans_1"/>
</dbReference>
<evidence type="ECO:0000259" key="2">
    <source>
        <dbReference type="Pfam" id="PF00534"/>
    </source>
</evidence>
<dbReference type="PANTHER" id="PTHR46401:SF2">
    <property type="entry name" value="GLYCOSYLTRANSFERASE WBBK-RELATED"/>
    <property type="match status" value="1"/>
</dbReference>
<dbReference type="Pfam" id="PF13439">
    <property type="entry name" value="Glyco_transf_4"/>
    <property type="match status" value="1"/>
</dbReference>
<dbReference type="CDD" id="cd03809">
    <property type="entry name" value="GT4_MtfB-like"/>
    <property type="match status" value="1"/>
</dbReference>
<name>A0ABM7SEX5_9HELI</name>
<dbReference type="SUPFAM" id="SSF53756">
    <property type="entry name" value="UDP-Glycosyltransferase/glycogen phosphorylase"/>
    <property type="match status" value="1"/>
</dbReference>
<feature type="domain" description="Glycosyltransferase subfamily 4-like N-terminal" evidence="3">
    <location>
        <begin position="16"/>
        <end position="197"/>
    </location>
</feature>
<proteinExistence type="predicted"/>
<evidence type="ECO:0000256" key="1">
    <source>
        <dbReference type="ARBA" id="ARBA00022679"/>
    </source>
</evidence>
<evidence type="ECO:0000259" key="3">
    <source>
        <dbReference type="Pfam" id="PF13439"/>
    </source>
</evidence>
<dbReference type="RefSeq" id="WP_221271180.1">
    <property type="nucleotide sequence ID" value="NZ_AP024819.1"/>
</dbReference>
<gene>
    <name evidence="4" type="ORF">NHP190012_09980</name>
</gene>
<dbReference type="InterPro" id="IPR028098">
    <property type="entry name" value="Glyco_trans_4-like_N"/>
</dbReference>
<dbReference type="Proteomes" id="UP000826146">
    <property type="component" value="Chromosome"/>
</dbReference>
<dbReference type="EMBL" id="AP024819">
    <property type="protein sequence ID" value="BCZ19356.1"/>
    <property type="molecule type" value="Genomic_DNA"/>
</dbReference>
<organism evidence="4 5">
    <name type="scientific">Helicobacter gastrofelis</name>
    <dbReference type="NCBI Taxonomy" id="2849642"/>
    <lineage>
        <taxon>Bacteria</taxon>
        <taxon>Pseudomonadati</taxon>
        <taxon>Campylobacterota</taxon>
        <taxon>Epsilonproteobacteria</taxon>
        <taxon>Campylobacterales</taxon>
        <taxon>Helicobacteraceae</taxon>
        <taxon>Helicobacter</taxon>
    </lineage>
</organism>
<dbReference type="PANTHER" id="PTHR46401">
    <property type="entry name" value="GLYCOSYLTRANSFERASE WBBK-RELATED"/>
    <property type="match status" value="1"/>
</dbReference>
<dbReference type="Pfam" id="PF00534">
    <property type="entry name" value="Glycos_transf_1"/>
    <property type="match status" value="1"/>
</dbReference>